<accession>A0ABD1UD15</accession>
<reference evidence="3" key="1">
    <citation type="submission" date="2024-07" db="EMBL/GenBank/DDBJ databases">
        <title>Two chromosome-level genome assemblies of Korean endemic species Abeliophyllum distichum and Forsythia ovata (Oleaceae).</title>
        <authorList>
            <person name="Jang H."/>
        </authorList>
    </citation>
    <scope>NUCLEOTIDE SEQUENCE [LARGE SCALE GENOMIC DNA]</scope>
</reference>
<feature type="compositionally biased region" description="Polar residues" evidence="1">
    <location>
        <begin position="104"/>
        <end position="116"/>
    </location>
</feature>
<evidence type="ECO:0000256" key="1">
    <source>
        <dbReference type="SAM" id="MobiDB-lite"/>
    </source>
</evidence>
<dbReference type="EMBL" id="JBFOLJ010000007">
    <property type="protein sequence ID" value="KAL2522931.1"/>
    <property type="molecule type" value="Genomic_DNA"/>
</dbReference>
<dbReference type="AlphaFoldDB" id="A0ABD1UD15"/>
<evidence type="ECO:0000313" key="3">
    <source>
        <dbReference type="Proteomes" id="UP001604277"/>
    </source>
</evidence>
<sequence>MHCLGGQVFQGLSTLKDELSFAFGIISLVTSLLGSCRNPTNYHQLTLKSSHGVSLLLLLTWIAGSARSLTGSTTPPIRSYLGPVRSGLSAVGMKNDLSSDDEGNQSSSKTRVSQSKPIPWFVSV</sequence>
<protein>
    <submittedName>
        <fullName evidence="2">Uncharacterized protein</fullName>
    </submittedName>
</protein>
<comment type="caution">
    <text evidence="2">The sequence shown here is derived from an EMBL/GenBank/DDBJ whole genome shotgun (WGS) entry which is preliminary data.</text>
</comment>
<feature type="region of interest" description="Disordered" evidence="1">
    <location>
        <begin position="91"/>
        <end position="124"/>
    </location>
</feature>
<organism evidence="2 3">
    <name type="scientific">Forsythia ovata</name>
    <dbReference type="NCBI Taxonomy" id="205694"/>
    <lineage>
        <taxon>Eukaryota</taxon>
        <taxon>Viridiplantae</taxon>
        <taxon>Streptophyta</taxon>
        <taxon>Embryophyta</taxon>
        <taxon>Tracheophyta</taxon>
        <taxon>Spermatophyta</taxon>
        <taxon>Magnoliopsida</taxon>
        <taxon>eudicotyledons</taxon>
        <taxon>Gunneridae</taxon>
        <taxon>Pentapetalae</taxon>
        <taxon>asterids</taxon>
        <taxon>lamiids</taxon>
        <taxon>Lamiales</taxon>
        <taxon>Oleaceae</taxon>
        <taxon>Forsythieae</taxon>
        <taxon>Forsythia</taxon>
    </lineage>
</organism>
<keyword evidence="3" id="KW-1185">Reference proteome</keyword>
<evidence type="ECO:0000313" key="2">
    <source>
        <dbReference type="EMBL" id="KAL2522931.1"/>
    </source>
</evidence>
<gene>
    <name evidence="2" type="ORF">Fot_26854</name>
</gene>
<dbReference type="Proteomes" id="UP001604277">
    <property type="component" value="Unassembled WGS sequence"/>
</dbReference>
<name>A0ABD1UD15_9LAMI</name>
<proteinExistence type="predicted"/>